<dbReference type="AlphaFoldDB" id="A0A813L3G0"/>
<dbReference type="EMBL" id="CAJNNW010032839">
    <property type="protein sequence ID" value="CAE8715673.1"/>
    <property type="molecule type" value="Genomic_DNA"/>
</dbReference>
<dbReference type="Proteomes" id="UP000626109">
    <property type="component" value="Unassembled WGS sequence"/>
</dbReference>
<keyword evidence="2" id="KW-1133">Transmembrane helix</keyword>
<dbReference type="InterPro" id="IPR010699">
    <property type="entry name" value="DUF1275"/>
</dbReference>
<evidence type="ECO:0000313" key="3">
    <source>
        <dbReference type="EMBL" id="CAE8715673.1"/>
    </source>
</evidence>
<evidence type="ECO:0000313" key="4">
    <source>
        <dbReference type="Proteomes" id="UP000626109"/>
    </source>
</evidence>
<accession>A0A813L3G0</accession>
<feature type="transmembrane region" description="Helical" evidence="2">
    <location>
        <begin position="159"/>
        <end position="179"/>
    </location>
</feature>
<evidence type="ECO:0000256" key="2">
    <source>
        <dbReference type="SAM" id="Phobius"/>
    </source>
</evidence>
<organism evidence="3 4">
    <name type="scientific">Polarella glacialis</name>
    <name type="common">Dinoflagellate</name>
    <dbReference type="NCBI Taxonomy" id="89957"/>
    <lineage>
        <taxon>Eukaryota</taxon>
        <taxon>Sar</taxon>
        <taxon>Alveolata</taxon>
        <taxon>Dinophyceae</taxon>
        <taxon>Suessiales</taxon>
        <taxon>Suessiaceae</taxon>
        <taxon>Polarella</taxon>
    </lineage>
</organism>
<sequence>MATAEELQQQILALEQLGRQQAEQIAALSQALEHRGAAAAVTPQGNQATDDLAETISGSDDAERMSSSGEPSNGDAHAAAPAVGDSWSHKFWLAVGFVFVNGWIDAVSLVRYGAFGTMMVGNVLYFALHVAYLCADESILTLEATHGTISPWNLEHDPFYGYGLIVLLYMAGSMLHAVLAKYQWITGRRCAPFIMASWSRSRLFHICPTFCQHRSARRAVRC</sequence>
<reference evidence="3" key="1">
    <citation type="submission" date="2021-02" db="EMBL/GenBank/DDBJ databases">
        <authorList>
            <person name="Dougan E. K."/>
            <person name="Rhodes N."/>
            <person name="Thang M."/>
            <person name="Chan C."/>
        </authorList>
    </citation>
    <scope>NUCLEOTIDE SEQUENCE</scope>
</reference>
<protein>
    <submittedName>
        <fullName evidence="3">Uncharacterized protein</fullName>
    </submittedName>
</protein>
<proteinExistence type="predicted"/>
<keyword evidence="2" id="KW-0812">Transmembrane</keyword>
<evidence type="ECO:0000256" key="1">
    <source>
        <dbReference type="SAM" id="MobiDB-lite"/>
    </source>
</evidence>
<name>A0A813L3G0_POLGL</name>
<dbReference type="Pfam" id="PF06912">
    <property type="entry name" value="DUF1275"/>
    <property type="match status" value="1"/>
</dbReference>
<feature type="region of interest" description="Disordered" evidence="1">
    <location>
        <begin position="58"/>
        <end position="80"/>
    </location>
</feature>
<keyword evidence="2" id="KW-0472">Membrane</keyword>
<gene>
    <name evidence="3" type="ORF">PGLA2088_LOCUS38689</name>
</gene>
<comment type="caution">
    <text evidence="3">The sequence shown here is derived from an EMBL/GenBank/DDBJ whole genome shotgun (WGS) entry which is preliminary data.</text>
</comment>